<evidence type="ECO:0000313" key="5">
    <source>
        <dbReference type="EMBL" id="RSM17274.1"/>
    </source>
</evidence>
<dbReference type="PRINTS" id="PR00420">
    <property type="entry name" value="RNGMNOXGNASE"/>
</dbReference>
<dbReference type="GO" id="GO:0005739">
    <property type="term" value="C:mitochondrion"/>
    <property type="evidence" value="ECO:0007669"/>
    <property type="project" value="TreeGrafter"/>
</dbReference>
<dbReference type="InterPro" id="IPR036188">
    <property type="entry name" value="FAD/NAD-bd_sf"/>
</dbReference>
<dbReference type="InterPro" id="IPR050641">
    <property type="entry name" value="RIFMO-like"/>
</dbReference>
<dbReference type="PANTHER" id="PTHR43004">
    <property type="entry name" value="TRK SYSTEM POTASSIUM UPTAKE PROTEIN"/>
    <property type="match status" value="1"/>
</dbReference>
<dbReference type="SUPFAM" id="SSF51905">
    <property type="entry name" value="FAD/NAD(P)-binding domain"/>
    <property type="match status" value="1"/>
</dbReference>
<reference evidence="5 6" key="1">
    <citation type="submission" date="2017-06" db="EMBL/GenBank/DDBJ databases">
        <title>Cmopartive genomic analysis of Ambrosia Fusariam Clade fungi.</title>
        <authorList>
            <person name="Stajich J.E."/>
            <person name="Carrillo J."/>
            <person name="Kijimoto T."/>
            <person name="Eskalen A."/>
            <person name="O'Donnell K."/>
            <person name="Kasson M."/>
        </authorList>
    </citation>
    <scope>NUCLEOTIDE SEQUENCE [LARGE SCALE GENOMIC DNA]</scope>
    <source>
        <strain evidence="5 6">NRRL 20438</strain>
    </source>
</reference>
<evidence type="ECO:0000259" key="4">
    <source>
        <dbReference type="Pfam" id="PF01494"/>
    </source>
</evidence>
<evidence type="ECO:0000256" key="2">
    <source>
        <dbReference type="ARBA" id="ARBA00022827"/>
    </source>
</evidence>
<dbReference type="GO" id="GO:0006744">
    <property type="term" value="P:ubiquinone biosynthetic process"/>
    <property type="evidence" value="ECO:0007669"/>
    <property type="project" value="TreeGrafter"/>
</dbReference>
<keyword evidence="1" id="KW-0285">Flavoprotein</keyword>
<dbReference type="AlphaFoldDB" id="A0A428USN3"/>
<comment type="caution">
    <text evidence="5">The sequence shown here is derived from an EMBL/GenBank/DDBJ whole genome shotgun (WGS) entry which is preliminary data.</text>
</comment>
<feature type="domain" description="FAD-binding" evidence="4">
    <location>
        <begin position="29"/>
        <end position="289"/>
    </location>
</feature>
<keyword evidence="3" id="KW-0560">Oxidoreductase</keyword>
<accession>A0A428USN3</accession>
<evidence type="ECO:0000256" key="3">
    <source>
        <dbReference type="ARBA" id="ARBA00023002"/>
    </source>
</evidence>
<organism evidence="5 6">
    <name type="scientific">Fusarium ambrosium</name>
    <dbReference type="NCBI Taxonomy" id="131363"/>
    <lineage>
        <taxon>Eukaryota</taxon>
        <taxon>Fungi</taxon>
        <taxon>Dikarya</taxon>
        <taxon>Ascomycota</taxon>
        <taxon>Pezizomycotina</taxon>
        <taxon>Sordariomycetes</taxon>
        <taxon>Hypocreomycetidae</taxon>
        <taxon>Hypocreales</taxon>
        <taxon>Nectriaceae</taxon>
        <taxon>Fusarium</taxon>
        <taxon>Fusarium solani species complex</taxon>
    </lineage>
</organism>
<keyword evidence="2" id="KW-0274">FAD</keyword>
<evidence type="ECO:0000313" key="6">
    <source>
        <dbReference type="Proteomes" id="UP000288429"/>
    </source>
</evidence>
<dbReference type="InterPro" id="IPR002938">
    <property type="entry name" value="FAD-bd"/>
</dbReference>
<evidence type="ECO:0000256" key="1">
    <source>
        <dbReference type="ARBA" id="ARBA00022630"/>
    </source>
</evidence>
<dbReference type="Pfam" id="PF01494">
    <property type="entry name" value="FAD_binding_3"/>
    <property type="match status" value="2"/>
</dbReference>
<sequence>MPGLLEQVNLNGNGLGNVDDDSPTQPPELSVLIVGGGPTGLLSAYMLSKFGIKSLLIEKYPERLAAPKAHALCPRSLEICRQYGLDTNAMRKLGAPREDANRVNFVTNLSGEHIGLLPYERMDSGVLEHTPEMLHNIPQPAFEQFVAKELEHDPNVEIRKNVAYVTSHQIDDQVISTLEERSTKTRWQVRSRYVLACDGAKSQVRADLGIKSEGEDGYETMMTIHFKANLRPVVGERTGMLHWITDPACSGFIIAYDLEANHVLISNFDSKKHPADTWSQELARTTVAAAIGQESSCVPPTPNRGLGRVGDAAHSFPPTGGLGLNSGIADAHNLAYKIAAVHHGWATPSILQTYQDDRRQIALVNSAQSVKNGKKIFSFLKTLAKPFYF</sequence>
<dbReference type="GO" id="GO:0016709">
    <property type="term" value="F:oxidoreductase activity, acting on paired donors, with incorporation or reduction of molecular oxygen, NAD(P)H as one donor, and incorporation of one atom of oxygen"/>
    <property type="evidence" value="ECO:0007669"/>
    <property type="project" value="UniProtKB-ARBA"/>
</dbReference>
<dbReference type="Proteomes" id="UP000288429">
    <property type="component" value="Unassembled WGS sequence"/>
</dbReference>
<dbReference type="PANTHER" id="PTHR43004:SF6">
    <property type="entry name" value="FAD_NAD(P)-BINDING OXIDOREDUCTASE FAMILY PROTEIN"/>
    <property type="match status" value="1"/>
</dbReference>
<feature type="domain" description="FAD-binding" evidence="4">
    <location>
        <begin position="309"/>
        <end position="362"/>
    </location>
</feature>
<proteinExistence type="predicted"/>
<name>A0A428USN3_9HYPO</name>
<keyword evidence="6" id="KW-1185">Reference proteome</keyword>
<dbReference type="Gene3D" id="3.50.50.60">
    <property type="entry name" value="FAD/NAD(P)-binding domain"/>
    <property type="match status" value="2"/>
</dbReference>
<dbReference type="EMBL" id="NIZV01000036">
    <property type="protein sequence ID" value="RSM17274.1"/>
    <property type="molecule type" value="Genomic_DNA"/>
</dbReference>
<dbReference type="GO" id="GO:0071949">
    <property type="term" value="F:FAD binding"/>
    <property type="evidence" value="ECO:0007669"/>
    <property type="project" value="InterPro"/>
</dbReference>
<gene>
    <name evidence="5" type="ORF">CDV31_003989</name>
</gene>
<protein>
    <recommendedName>
        <fullName evidence="4">FAD-binding domain-containing protein</fullName>
    </recommendedName>
</protein>